<proteinExistence type="predicted"/>
<evidence type="ECO:0000313" key="2">
    <source>
        <dbReference type="EMBL" id="EXC05801.1"/>
    </source>
</evidence>
<gene>
    <name evidence="2" type="ORF">J506_2986</name>
</gene>
<accession>A0A009Q7K4</accession>
<dbReference type="EMBL" id="JEXD01000031">
    <property type="protein sequence ID" value="EXC05801.1"/>
    <property type="molecule type" value="Genomic_DNA"/>
</dbReference>
<feature type="domain" description="DUF2460" evidence="1">
    <location>
        <begin position="4"/>
        <end position="210"/>
    </location>
</feature>
<dbReference type="RefSeq" id="WP_032059764.1">
    <property type="nucleotide sequence ID" value="NZ_JEXD01000031.1"/>
</dbReference>
<evidence type="ECO:0000259" key="1">
    <source>
        <dbReference type="Pfam" id="PF09343"/>
    </source>
</evidence>
<evidence type="ECO:0000313" key="3">
    <source>
        <dbReference type="Proteomes" id="UP000021108"/>
    </source>
</evidence>
<protein>
    <recommendedName>
        <fullName evidence="1">DUF2460 domain-containing protein</fullName>
    </recommendedName>
</protein>
<reference evidence="2 3" key="1">
    <citation type="submission" date="2014-02" db="EMBL/GenBank/DDBJ databases">
        <title>Comparative genomics and transcriptomics to identify genetic mechanisms underlying the emergence of carbapenem resistant Acinetobacter baumannii (CRAb).</title>
        <authorList>
            <person name="Harris A.D."/>
            <person name="Johnson K.J."/>
            <person name="George J."/>
            <person name="Shefchek K."/>
            <person name="Daugherty S.C."/>
            <person name="Parankush S."/>
            <person name="Sadzewicz L."/>
            <person name="Tallon L."/>
            <person name="Sengamalay N."/>
            <person name="Hazen T.H."/>
            <person name="Rasko D.A."/>
        </authorList>
    </citation>
    <scope>NUCLEOTIDE SEQUENCE [LARGE SCALE GENOMIC DNA]</scope>
    <source>
        <strain evidence="2 3">625974</strain>
    </source>
</reference>
<dbReference type="Pfam" id="PF09343">
    <property type="entry name" value="DUF2460"/>
    <property type="match status" value="1"/>
</dbReference>
<comment type="caution">
    <text evidence="2">The sequence shown here is derived from an EMBL/GenBank/DDBJ whole genome shotgun (WGS) entry which is preliminary data.</text>
</comment>
<organism evidence="2 3">
    <name type="scientific">Acinetobacter baumannii 625974</name>
    <dbReference type="NCBI Taxonomy" id="1310607"/>
    <lineage>
        <taxon>Bacteria</taxon>
        <taxon>Pseudomonadati</taxon>
        <taxon>Pseudomonadota</taxon>
        <taxon>Gammaproteobacteria</taxon>
        <taxon>Moraxellales</taxon>
        <taxon>Moraxellaceae</taxon>
        <taxon>Acinetobacter</taxon>
        <taxon>Acinetobacter calcoaceticus/baumannii complex</taxon>
    </lineage>
</organism>
<dbReference type="AlphaFoldDB" id="A0A009Q7K4"/>
<name>A0A009Q7K4_ACIBA</name>
<dbReference type="InterPro" id="IPR011740">
    <property type="entry name" value="DUF2460"/>
</dbReference>
<dbReference type="Proteomes" id="UP000021108">
    <property type="component" value="Unassembled WGS sequence"/>
</dbReference>
<sequence>MSNVLFPELPGLEWDTSITPMFNTKIMTSINGRELRASFQASPKYEISLSYAFLRENKGRKELQQLQGFYLERRGAFDSFLYKMPDDNEFNCTFIGDGTATTFQLYKDMYTSQLPLGNTEEQIVGEVDPNMWNQTPAKTMWNTNQEKLMWNNATAQITSDGKYVLSQPIEEGVEVTVTGTFYYRCRFKDDTQQYVNFMHKLWKAGKVELIGSLGNKI</sequence>
<dbReference type="PATRIC" id="fig|1310607.3.peg.2890"/>